<dbReference type="NCBIfam" id="NF033546">
    <property type="entry name" value="transpos_IS21"/>
    <property type="match status" value="1"/>
</dbReference>
<dbReference type="PANTHER" id="PTHR35004:SF6">
    <property type="entry name" value="TRANSPOSASE"/>
    <property type="match status" value="1"/>
</dbReference>
<dbReference type="PROSITE" id="PS50531">
    <property type="entry name" value="HTH_IS21"/>
    <property type="match status" value="1"/>
</dbReference>
<dbReference type="InterPro" id="IPR012337">
    <property type="entry name" value="RNaseH-like_sf"/>
</dbReference>
<reference evidence="6" key="1">
    <citation type="journal article" date="2014" name="Front. Microbiol.">
        <title>High frequency of phylogenetically diverse reductive dehalogenase-homologous genes in deep subseafloor sedimentary metagenomes.</title>
        <authorList>
            <person name="Kawai M."/>
            <person name="Futagami T."/>
            <person name="Toyoda A."/>
            <person name="Takaki Y."/>
            <person name="Nishi S."/>
            <person name="Hori S."/>
            <person name="Arai W."/>
            <person name="Tsubouchi T."/>
            <person name="Morono Y."/>
            <person name="Uchiyama I."/>
            <person name="Ito T."/>
            <person name="Fujiyama A."/>
            <person name="Inagaki F."/>
            <person name="Takami H."/>
        </authorList>
    </citation>
    <scope>NUCLEOTIDE SEQUENCE</scope>
    <source>
        <strain evidence="6">Expedition CK06-06</strain>
    </source>
</reference>
<feature type="non-terminal residue" evidence="6">
    <location>
        <position position="202"/>
    </location>
</feature>
<dbReference type="SUPFAM" id="SSF53098">
    <property type="entry name" value="Ribonuclease H-like"/>
    <property type="match status" value="1"/>
</dbReference>
<dbReference type="InterPro" id="IPR036397">
    <property type="entry name" value="RNaseH_sf"/>
</dbReference>
<dbReference type="AlphaFoldDB" id="X1EJC1"/>
<keyword evidence="2" id="KW-0238">DNA-binding</keyword>
<dbReference type="InterPro" id="IPR017894">
    <property type="entry name" value="HTH_IS21_transposase_type"/>
</dbReference>
<evidence type="ECO:0008006" key="7">
    <source>
        <dbReference type="Google" id="ProtNLM"/>
    </source>
</evidence>
<protein>
    <recommendedName>
        <fullName evidence="7">Integrase catalytic domain-containing protein</fullName>
    </recommendedName>
</protein>
<keyword evidence="1" id="KW-0815">Transposition</keyword>
<feature type="domain" description="HTH IS21-type" evidence="4">
    <location>
        <begin position="5"/>
        <end position="66"/>
    </location>
</feature>
<dbReference type="GO" id="GO:0006310">
    <property type="term" value="P:DNA recombination"/>
    <property type="evidence" value="ECO:0007669"/>
    <property type="project" value="UniProtKB-KW"/>
</dbReference>
<dbReference type="GO" id="GO:0032196">
    <property type="term" value="P:transposition"/>
    <property type="evidence" value="ECO:0007669"/>
    <property type="project" value="UniProtKB-KW"/>
</dbReference>
<proteinExistence type="predicted"/>
<keyword evidence="3" id="KW-0233">DNA recombination</keyword>
<dbReference type="Pfam" id="PF00665">
    <property type="entry name" value="rve"/>
    <property type="match status" value="1"/>
</dbReference>
<dbReference type="PROSITE" id="PS50994">
    <property type="entry name" value="INTEGRASE"/>
    <property type="match status" value="1"/>
</dbReference>
<dbReference type="PANTHER" id="PTHR35004">
    <property type="entry name" value="TRANSPOSASE RV3428C-RELATED"/>
    <property type="match status" value="1"/>
</dbReference>
<dbReference type="GO" id="GO:0003677">
    <property type="term" value="F:DNA binding"/>
    <property type="evidence" value="ECO:0007669"/>
    <property type="project" value="UniProtKB-KW"/>
</dbReference>
<evidence type="ECO:0000256" key="2">
    <source>
        <dbReference type="ARBA" id="ARBA00023125"/>
    </source>
</evidence>
<organism evidence="6">
    <name type="scientific">marine sediment metagenome</name>
    <dbReference type="NCBI Taxonomy" id="412755"/>
    <lineage>
        <taxon>unclassified sequences</taxon>
        <taxon>metagenomes</taxon>
        <taxon>ecological metagenomes</taxon>
    </lineage>
</organism>
<comment type="caution">
    <text evidence="6">The sequence shown here is derived from an EMBL/GenBank/DDBJ whole genome shotgun (WGS) entry which is preliminary data.</text>
</comment>
<dbReference type="InterPro" id="IPR001584">
    <property type="entry name" value="Integrase_cat-core"/>
</dbReference>
<evidence type="ECO:0000256" key="1">
    <source>
        <dbReference type="ARBA" id="ARBA00022578"/>
    </source>
</evidence>
<gene>
    <name evidence="6" type="ORF">S03H2_19971</name>
</gene>
<accession>X1EJC1</accession>
<evidence type="ECO:0000256" key="3">
    <source>
        <dbReference type="ARBA" id="ARBA00023172"/>
    </source>
</evidence>
<evidence type="ECO:0000259" key="5">
    <source>
        <dbReference type="PROSITE" id="PS50994"/>
    </source>
</evidence>
<dbReference type="EMBL" id="BARU01010481">
    <property type="protein sequence ID" value="GAH33421.1"/>
    <property type="molecule type" value="Genomic_DNA"/>
</dbReference>
<sequence length="202" mass="23488">MIDKRTIFEIHRLKDLGWSERRIARELKLGRPTVKKYLENPEQGVSKRPPRPSKLDPYRDLLDQFLEQDPRVNAPVILQRLQGQGFDGKISIVRDYLQETRGQIKYREPFIRFESPPGKQMQIDWGHFGSLSYGNTTRKLYALAITESYSRMSYVEFTHSQKQEALHQSLLNAFSYFGGSPEEIVVDNMLTAVVERVGSLIR</sequence>
<name>X1EJC1_9ZZZZ</name>
<dbReference type="GO" id="GO:0015074">
    <property type="term" value="P:DNA integration"/>
    <property type="evidence" value="ECO:0007669"/>
    <property type="project" value="InterPro"/>
</dbReference>
<dbReference type="Gene3D" id="1.10.10.60">
    <property type="entry name" value="Homeodomain-like"/>
    <property type="match status" value="1"/>
</dbReference>
<evidence type="ECO:0000259" key="4">
    <source>
        <dbReference type="PROSITE" id="PS50531"/>
    </source>
</evidence>
<feature type="domain" description="Integrase catalytic" evidence="5">
    <location>
        <begin position="112"/>
        <end position="202"/>
    </location>
</feature>
<evidence type="ECO:0000313" key="6">
    <source>
        <dbReference type="EMBL" id="GAH33421.1"/>
    </source>
</evidence>
<dbReference type="Gene3D" id="3.30.420.10">
    <property type="entry name" value="Ribonuclease H-like superfamily/Ribonuclease H"/>
    <property type="match status" value="1"/>
</dbReference>